<sequence>MNKKILITLRNIDEYICGSDFYVSKNMILSPIVKDCLKERDIKLSYSEAKENKEISLENRIKIILEKEFNVVEKEKVNKIIKIIEEMVKNGN</sequence>
<name>A0ABX9KGL3_9FUSO</name>
<evidence type="ECO:0000313" key="2">
    <source>
        <dbReference type="Proteomes" id="UP000263486"/>
    </source>
</evidence>
<accession>A0ABX9KGL3</accession>
<dbReference type="Proteomes" id="UP000263486">
    <property type="component" value="Unassembled WGS sequence"/>
</dbReference>
<dbReference type="EMBL" id="QUAJ01000016">
    <property type="protein sequence ID" value="REI40771.1"/>
    <property type="molecule type" value="Genomic_DNA"/>
</dbReference>
<comment type="caution">
    <text evidence="1">The sequence shown here is derived from an EMBL/GenBank/DDBJ whole genome shotgun (WGS) entry which is preliminary data.</text>
</comment>
<reference evidence="1 2" key="1">
    <citation type="submission" date="2018-08" db="EMBL/GenBank/DDBJ databases">
        <title>Draft genome sequence of Psychrilyobacter sp. strain SD5 isolated from Black Sea water.</title>
        <authorList>
            <person name="Yadav S."/>
            <person name="Villanueva L."/>
            <person name="Damste J.S.S."/>
        </authorList>
    </citation>
    <scope>NUCLEOTIDE SEQUENCE [LARGE SCALE GENOMIC DNA]</scope>
    <source>
        <strain evidence="1 2">SD5</strain>
    </source>
</reference>
<proteinExistence type="predicted"/>
<dbReference type="RefSeq" id="WP_114642692.1">
    <property type="nucleotide sequence ID" value="NZ_JAACIO010000018.1"/>
</dbReference>
<keyword evidence="2" id="KW-1185">Reference proteome</keyword>
<protein>
    <submittedName>
        <fullName evidence="1">Uncharacterized protein</fullName>
    </submittedName>
</protein>
<organism evidence="1 2">
    <name type="scientific">Psychrilyobacter piezotolerans</name>
    <dbReference type="NCBI Taxonomy" id="2293438"/>
    <lineage>
        <taxon>Bacteria</taxon>
        <taxon>Fusobacteriati</taxon>
        <taxon>Fusobacteriota</taxon>
        <taxon>Fusobacteriia</taxon>
        <taxon>Fusobacteriales</taxon>
        <taxon>Fusobacteriaceae</taxon>
        <taxon>Psychrilyobacter</taxon>
    </lineage>
</organism>
<evidence type="ECO:0000313" key="1">
    <source>
        <dbReference type="EMBL" id="REI40771.1"/>
    </source>
</evidence>
<gene>
    <name evidence="1" type="ORF">DYH56_09830</name>
</gene>